<comment type="caution">
    <text evidence="3">The sequence shown here is derived from an EMBL/GenBank/DDBJ whole genome shotgun (WGS) entry which is preliminary data.</text>
</comment>
<dbReference type="InterPro" id="IPR050834">
    <property type="entry name" value="Glycosyltransf_2"/>
</dbReference>
<dbReference type="PANTHER" id="PTHR43685">
    <property type="entry name" value="GLYCOSYLTRANSFERASE"/>
    <property type="match status" value="1"/>
</dbReference>
<sequence length="389" mass="42833">MAGLRQFAGEHRAGESGTSDSDLHISSCLYSAVHCALPKRLPGALNVANVIEMGRHLSRNADMVQRGSERREKLRWSVVVPVHNCAHFLPETLAEVVEQLGGRDDAEIIVVDDASTDDVASVVRTVGRGTVRYERNPANLGAVATFNRCIEVSRGEIVHILHGDDTVLPGFYVAMELALEGSPALTAMCRTRHIDGEGRTLHETRRYREGTGIWEGAFDAFAVSNRVRAPGMVVRRAAYDAFGTFRTDLPHAADWELWTRMASRGPVVFVDEILAGYRKHGESDTSRRMTSGENIRERVTAIGLISGHVPPRRRRATTRKALAYSVVYAGRSALDMARRREWRAALAQTREGARCVLRAPFGVGCDPRTDAHSGDASVIRSRTGRSVRV</sequence>
<feature type="domain" description="Glycosyltransferase 2-like" evidence="2">
    <location>
        <begin position="77"/>
        <end position="221"/>
    </location>
</feature>
<protein>
    <submittedName>
        <fullName evidence="3">Glycosyltransferase</fullName>
    </submittedName>
</protein>
<gene>
    <name evidence="3" type="ORF">EFY87_10525</name>
</gene>
<dbReference type="InterPro" id="IPR029044">
    <property type="entry name" value="Nucleotide-diphossugar_trans"/>
</dbReference>
<evidence type="ECO:0000259" key="2">
    <source>
        <dbReference type="Pfam" id="PF00535"/>
    </source>
</evidence>
<feature type="region of interest" description="Disordered" evidence="1">
    <location>
        <begin position="370"/>
        <end position="389"/>
    </location>
</feature>
<reference evidence="3 4" key="1">
    <citation type="submission" date="2018-11" db="EMBL/GenBank/DDBJ databases">
        <title>Draft genome of Simplicispira Flexivirga sp. BO-16.</title>
        <authorList>
            <person name="Im W.T."/>
        </authorList>
    </citation>
    <scope>NUCLEOTIDE SEQUENCE [LARGE SCALE GENOMIC DNA]</scope>
    <source>
        <strain evidence="3 4">BO-16</strain>
    </source>
</reference>
<dbReference type="Proteomes" id="UP000271678">
    <property type="component" value="Unassembled WGS sequence"/>
</dbReference>
<evidence type="ECO:0000313" key="4">
    <source>
        <dbReference type="Proteomes" id="UP000271678"/>
    </source>
</evidence>
<dbReference type="AlphaFoldDB" id="A0A3M9M7P9"/>
<keyword evidence="4" id="KW-1185">Reference proteome</keyword>
<dbReference type="PANTHER" id="PTHR43685:SF11">
    <property type="entry name" value="GLYCOSYLTRANSFERASE TAGX-RELATED"/>
    <property type="match status" value="1"/>
</dbReference>
<organism evidence="3 4">
    <name type="scientific">Flexivirga caeni</name>
    <dbReference type="NCBI Taxonomy" id="2294115"/>
    <lineage>
        <taxon>Bacteria</taxon>
        <taxon>Bacillati</taxon>
        <taxon>Actinomycetota</taxon>
        <taxon>Actinomycetes</taxon>
        <taxon>Micrococcales</taxon>
        <taxon>Dermacoccaceae</taxon>
        <taxon>Flexivirga</taxon>
    </lineage>
</organism>
<dbReference type="Pfam" id="PF00535">
    <property type="entry name" value="Glycos_transf_2"/>
    <property type="match status" value="1"/>
</dbReference>
<accession>A0A3M9M7P9</accession>
<dbReference type="Gene3D" id="3.90.550.10">
    <property type="entry name" value="Spore Coat Polysaccharide Biosynthesis Protein SpsA, Chain A"/>
    <property type="match status" value="1"/>
</dbReference>
<dbReference type="InterPro" id="IPR001173">
    <property type="entry name" value="Glyco_trans_2-like"/>
</dbReference>
<name>A0A3M9M7P9_9MICO</name>
<dbReference type="SUPFAM" id="SSF53448">
    <property type="entry name" value="Nucleotide-diphospho-sugar transferases"/>
    <property type="match status" value="1"/>
</dbReference>
<proteinExistence type="predicted"/>
<evidence type="ECO:0000256" key="1">
    <source>
        <dbReference type="SAM" id="MobiDB-lite"/>
    </source>
</evidence>
<evidence type="ECO:0000313" key="3">
    <source>
        <dbReference type="EMBL" id="RNI21590.1"/>
    </source>
</evidence>
<keyword evidence="3" id="KW-0808">Transferase</keyword>
<dbReference type="GO" id="GO:0016740">
    <property type="term" value="F:transferase activity"/>
    <property type="evidence" value="ECO:0007669"/>
    <property type="project" value="UniProtKB-KW"/>
</dbReference>
<dbReference type="EMBL" id="RJJQ01000010">
    <property type="protein sequence ID" value="RNI21590.1"/>
    <property type="molecule type" value="Genomic_DNA"/>
</dbReference>